<evidence type="ECO:0000259" key="1">
    <source>
        <dbReference type="Pfam" id="PF00144"/>
    </source>
</evidence>
<dbReference type="PANTHER" id="PTHR46825:SF9">
    <property type="entry name" value="BETA-LACTAMASE-RELATED DOMAIN-CONTAINING PROTEIN"/>
    <property type="match status" value="1"/>
</dbReference>
<organism evidence="2 3">
    <name type="scientific">Corticicoccus populi</name>
    <dbReference type="NCBI Taxonomy" id="1812821"/>
    <lineage>
        <taxon>Bacteria</taxon>
        <taxon>Bacillati</taxon>
        <taxon>Bacillota</taxon>
        <taxon>Bacilli</taxon>
        <taxon>Bacillales</taxon>
        <taxon>Staphylococcaceae</taxon>
        <taxon>Corticicoccus</taxon>
    </lineage>
</organism>
<dbReference type="InterPro" id="IPR012338">
    <property type="entry name" value="Beta-lactam/transpept-like"/>
</dbReference>
<dbReference type="Proteomes" id="UP001597519">
    <property type="component" value="Unassembled WGS sequence"/>
</dbReference>
<evidence type="ECO:0000313" key="3">
    <source>
        <dbReference type="Proteomes" id="UP001597519"/>
    </source>
</evidence>
<dbReference type="PANTHER" id="PTHR46825">
    <property type="entry name" value="D-ALANYL-D-ALANINE-CARBOXYPEPTIDASE/ENDOPEPTIDASE AMPH"/>
    <property type="match status" value="1"/>
</dbReference>
<evidence type="ECO:0000313" key="2">
    <source>
        <dbReference type="EMBL" id="MFD2831119.1"/>
    </source>
</evidence>
<proteinExistence type="predicted"/>
<dbReference type="InterPro" id="IPR001466">
    <property type="entry name" value="Beta-lactam-related"/>
</dbReference>
<dbReference type="EC" id="3.-.-.-" evidence="2"/>
<feature type="domain" description="Beta-lactamase-related" evidence="1">
    <location>
        <begin position="10"/>
        <end position="347"/>
    </location>
</feature>
<reference evidence="3" key="1">
    <citation type="journal article" date="2019" name="Int. J. Syst. Evol. Microbiol.">
        <title>The Global Catalogue of Microorganisms (GCM) 10K type strain sequencing project: providing services to taxonomists for standard genome sequencing and annotation.</title>
        <authorList>
            <consortium name="The Broad Institute Genomics Platform"/>
            <consortium name="The Broad Institute Genome Sequencing Center for Infectious Disease"/>
            <person name="Wu L."/>
            <person name="Ma J."/>
        </authorList>
    </citation>
    <scope>NUCLEOTIDE SEQUENCE [LARGE SCALE GENOMIC DNA]</scope>
    <source>
        <strain evidence="3">KCTC 33575</strain>
    </source>
</reference>
<keyword evidence="3" id="KW-1185">Reference proteome</keyword>
<comment type="caution">
    <text evidence="2">The sequence shown here is derived from an EMBL/GenBank/DDBJ whole genome shotgun (WGS) entry which is preliminary data.</text>
</comment>
<accession>A0ABW5X027</accession>
<sequence length="455" mass="50703">MTKTMKEQLDERIDDYCRELKIPGMALMVYQDGKSIYENYSGFRNVRENSPVNKDTVFGLASITKPLTACTVMKLTSEGKICVTDKVKDWLPDLQWPDQAAFETLTIKHLMSHTSGLPGLPAIHNARLRSIMSDPDGEFLFGRPVTGASLIDTVDELIEQLNTLEFELLGAPGEVFNYSNEGYGLLQKIIENAAGKSFPDYVHDNIFIPLKMDRSSFLTSSVQEKENTAELYAYEEDKKGVFHSPEWWDVGEIYTNGSWKASARDVMTFAEMLRLNEPDSVSEGIRQMTSSFTSLPNGGDYGFGIEINDTGGYKRFGHGGSIKGVSSNFQVIRDEKISAVLLINMADVPAEKILVNVLNIILGISETSPFSDDGIKNNVDLSDLTGIYHSDEGYRVPVLSDDGVLMLDRGAEVTAFYPLSEQDFVSKAGERIYFRRKDSKVVSVLLGKRVLVKQK</sequence>
<dbReference type="InterPro" id="IPR050491">
    <property type="entry name" value="AmpC-like"/>
</dbReference>
<dbReference type="RefSeq" id="WP_377775041.1">
    <property type="nucleotide sequence ID" value="NZ_JBHUOQ010000004.1"/>
</dbReference>
<name>A0ABW5X027_9STAP</name>
<dbReference type="Gene3D" id="3.40.710.10">
    <property type="entry name" value="DD-peptidase/beta-lactamase superfamily"/>
    <property type="match status" value="1"/>
</dbReference>
<keyword evidence="2" id="KW-0378">Hydrolase</keyword>
<dbReference type="SUPFAM" id="SSF56601">
    <property type="entry name" value="beta-lactamase/transpeptidase-like"/>
    <property type="match status" value="1"/>
</dbReference>
<dbReference type="GO" id="GO:0016787">
    <property type="term" value="F:hydrolase activity"/>
    <property type="evidence" value="ECO:0007669"/>
    <property type="project" value="UniProtKB-KW"/>
</dbReference>
<protein>
    <submittedName>
        <fullName evidence="2">Serine hydrolase domain-containing protein</fullName>
        <ecNumber evidence="2">3.-.-.-</ecNumber>
    </submittedName>
</protein>
<gene>
    <name evidence="2" type="ORF">ACFSX4_11655</name>
</gene>
<dbReference type="EMBL" id="JBHUOQ010000004">
    <property type="protein sequence ID" value="MFD2831119.1"/>
    <property type="molecule type" value="Genomic_DNA"/>
</dbReference>
<dbReference type="Pfam" id="PF00144">
    <property type="entry name" value="Beta-lactamase"/>
    <property type="match status" value="1"/>
</dbReference>